<dbReference type="SUPFAM" id="SSF52540">
    <property type="entry name" value="P-loop containing nucleoside triphosphate hydrolases"/>
    <property type="match status" value="1"/>
</dbReference>
<reference evidence="4" key="3">
    <citation type="submission" date="2025-09" db="UniProtKB">
        <authorList>
            <consortium name="Ensembl"/>
        </authorList>
    </citation>
    <scope>IDENTIFICATION</scope>
</reference>
<dbReference type="PANTHER" id="PTHR32046:SF11">
    <property type="entry name" value="IMMUNE-ASSOCIATED NUCLEOTIDE-BINDING PROTEIN 10-LIKE"/>
    <property type="match status" value="1"/>
</dbReference>
<protein>
    <recommendedName>
        <fullName evidence="3">Septin-type G domain-containing protein</fullName>
    </recommendedName>
</protein>
<dbReference type="Pfam" id="PF00735">
    <property type="entry name" value="Septin"/>
    <property type="match status" value="1"/>
</dbReference>
<evidence type="ECO:0000313" key="5">
    <source>
        <dbReference type="Proteomes" id="UP000314980"/>
    </source>
</evidence>
<dbReference type="PROSITE" id="PS00675">
    <property type="entry name" value="SIGMA54_INTERACT_1"/>
    <property type="match status" value="1"/>
</dbReference>
<dbReference type="InParanoid" id="A0A4W6C3C2"/>
<reference evidence="5" key="1">
    <citation type="submission" date="2015-09" db="EMBL/GenBank/DDBJ databases">
        <authorList>
            <person name="Sai Rama Sridatta P."/>
        </authorList>
    </citation>
    <scope>NUCLEOTIDE SEQUENCE [LARGE SCALE GENOMIC DNA]</scope>
</reference>
<name>A0A4W6C3C2_LATCA</name>
<feature type="coiled-coil region" evidence="2">
    <location>
        <begin position="298"/>
        <end position="335"/>
    </location>
</feature>
<dbReference type="Gene3D" id="3.40.50.300">
    <property type="entry name" value="P-loop containing nucleotide triphosphate hydrolases"/>
    <property type="match status" value="1"/>
</dbReference>
<dbReference type="PANTHER" id="PTHR32046">
    <property type="entry name" value="G DOMAIN-CONTAINING PROTEIN"/>
    <property type="match status" value="1"/>
</dbReference>
<dbReference type="GeneTree" id="ENSGT00500000044904"/>
<evidence type="ECO:0000313" key="4">
    <source>
        <dbReference type="Ensembl" id="ENSLCAP00010005123.1"/>
    </source>
</evidence>
<feature type="domain" description="Septin-type G" evidence="3">
    <location>
        <begin position="51"/>
        <end position="133"/>
    </location>
</feature>
<evidence type="ECO:0000256" key="2">
    <source>
        <dbReference type="SAM" id="Coils"/>
    </source>
</evidence>
<dbReference type="AlphaFoldDB" id="A0A4W6C3C2"/>
<dbReference type="FunCoup" id="A0A4W6C3C2">
    <property type="interactions" value="9"/>
</dbReference>
<keyword evidence="5" id="KW-1185">Reference proteome</keyword>
<comment type="similarity">
    <text evidence="1">Belongs to the TRAFAC class TrmE-Era-EngA-EngB-Septin-like GTPase superfamily. Septin GTPase family.</text>
</comment>
<proteinExistence type="inferred from homology"/>
<keyword evidence="2" id="KW-0175">Coiled coil</keyword>
<feature type="coiled-coil region" evidence="2">
    <location>
        <begin position="413"/>
        <end position="465"/>
    </location>
</feature>
<dbReference type="Proteomes" id="UP000314980">
    <property type="component" value="Unassembled WGS sequence"/>
</dbReference>
<dbReference type="InterPro" id="IPR025662">
    <property type="entry name" value="Sigma_54_int_dom_ATP-bd_1"/>
</dbReference>
<evidence type="ECO:0000259" key="3">
    <source>
        <dbReference type="Pfam" id="PF00735"/>
    </source>
</evidence>
<dbReference type="InterPro" id="IPR030379">
    <property type="entry name" value="G_SEPTIN_dom"/>
</dbReference>
<sequence>RTKHKTSPLDIISRSNCIYSGHPSRYQLIAKTEYFGTLQRITFGVKDHNKINKTILLVGETGTGKSTLINALVNYSMGVKYEDKVWFELVDDEKTSQTVSHTNDVKVYEICDFKEKTLPYSLTIIDTPGYGNTKGIEHDTNITERICDLFRSENGVHEINVVGLVLKSTVNRLDERLKYIFDSVVSLFGNDMEKNIVTLITHSNGKKPTNVLEALETAGIKCAKNEKNQLVFFQFDNCQHVPRTDDEDDDSEGEEDHSYKVTMKGMKQFTDFIGKTAPQKLQKTLHVLNERIRLIACIQNLQDKIELIELKQTEIQQIQEALKKFEQEMKSNENFTVEVDEAYKDKEPIDGGMWLLVFFAGAVCCTICEENCHYPGCTLAWYPRDCEVFKKGHCTVCTRKCPVSAHVKEKWRYENKTRKVKRTTQEMKETYEKNKEESEKMMNILEKLEKKNRHFQVDKAQLLEESYQHIVHLEQIALNVNSLSTHFYLEFLIEKMKEKGDAVKVHKLEELASRVDEVTRAGLCYMKTAKSKKKKMI</sequence>
<keyword evidence="1" id="KW-0547">Nucleotide-binding</keyword>
<dbReference type="GO" id="GO:0005525">
    <property type="term" value="F:GTP binding"/>
    <property type="evidence" value="ECO:0007669"/>
    <property type="project" value="UniProtKB-KW"/>
</dbReference>
<evidence type="ECO:0000256" key="1">
    <source>
        <dbReference type="RuleBase" id="RU004560"/>
    </source>
</evidence>
<reference evidence="4" key="2">
    <citation type="submission" date="2025-08" db="UniProtKB">
        <authorList>
            <consortium name="Ensembl"/>
        </authorList>
    </citation>
    <scope>IDENTIFICATION</scope>
</reference>
<organism evidence="4 5">
    <name type="scientific">Lates calcarifer</name>
    <name type="common">Barramundi</name>
    <name type="synonym">Holocentrus calcarifer</name>
    <dbReference type="NCBI Taxonomy" id="8187"/>
    <lineage>
        <taxon>Eukaryota</taxon>
        <taxon>Metazoa</taxon>
        <taxon>Chordata</taxon>
        <taxon>Craniata</taxon>
        <taxon>Vertebrata</taxon>
        <taxon>Euteleostomi</taxon>
        <taxon>Actinopterygii</taxon>
        <taxon>Neopterygii</taxon>
        <taxon>Teleostei</taxon>
        <taxon>Neoteleostei</taxon>
        <taxon>Acanthomorphata</taxon>
        <taxon>Carangaria</taxon>
        <taxon>Carangaria incertae sedis</taxon>
        <taxon>Centropomidae</taxon>
        <taxon>Lates</taxon>
    </lineage>
</organism>
<keyword evidence="1" id="KW-0342">GTP-binding</keyword>
<dbReference type="Ensembl" id="ENSLCAT00010005254.1">
    <property type="protein sequence ID" value="ENSLCAP00010005123.1"/>
    <property type="gene ID" value="ENSLCAG00010002604.1"/>
</dbReference>
<accession>A0A4W6C3C2</accession>
<dbReference type="InterPro" id="IPR027417">
    <property type="entry name" value="P-loop_NTPase"/>
</dbReference>